<keyword evidence="2" id="KW-1185">Reference proteome</keyword>
<organism evidence="1 2">
    <name type="scientific">Ramlibacter aquaticus</name>
    <dbReference type="NCBI Taxonomy" id="2780094"/>
    <lineage>
        <taxon>Bacteria</taxon>
        <taxon>Pseudomonadati</taxon>
        <taxon>Pseudomonadota</taxon>
        <taxon>Betaproteobacteria</taxon>
        <taxon>Burkholderiales</taxon>
        <taxon>Comamonadaceae</taxon>
        <taxon>Ramlibacter</taxon>
    </lineage>
</organism>
<dbReference type="RefSeq" id="WP_193781325.1">
    <property type="nucleotide sequence ID" value="NZ_JADDOJ010000063.1"/>
</dbReference>
<evidence type="ECO:0000313" key="2">
    <source>
        <dbReference type="Proteomes" id="UP000715965"/>
    </source>
</evidence>
<proteinExistence type="predicted"/>
<reference evidence="1 2" key="1">
    <citation type="submission" date="2020-10" db="EMBL/GenBank/DDBJ databases">
        <title>Draft genome of Ramlibacter aquaticus LMG 30558.</title>
        <authorList>
            <person name="Props R."/>
        </authorList>
    </citation>
    <scope>NUCLEOTIDE SEQUENCE [LARGE SCALE GENOMIC DNA]</scope>
    <source>
        <strain evidence="1 2">LMG 30558</strain>
    </source>
</reference>
<dbReference type="Proteomes" id="UP000715965">
    <property type="component" value="Unassembled WGS sequence"/>
</dbReference>
<protein>
    <submittedName>
        <fullName evidence="1">Uncharacterized protein</fullName>
    </submittedName>
</protein>
<name>A0ABR9SHG9_9BURK</name>
<gene>
    <name evidence="1" type="ORF">IM725_14370</name>
</gene>
<dbReference type="EMBL" id="JADDOJ010000063">
    <property type="protein sequence ID" value="MBE7941763.1"/>
    <property type="molecule type" value="Genomic_DNA"/>
</dbReference>
<accession>A0ABR9SHG9</accession>
<evidence type="ECO:0000313" key="1">
    <source>
        <dbReference type="EMBL" id="MBE7941763.1"/>
    </source>
</evidence>
<sequence length="77" mass="8202">MTAAEFRVESNHPIAGGLLPASGARQYLFSDRAVAVTMAAKSITRPFGQEIRVVHVPTGEVLFRKAAAPRPPDAADD</sequence>
<comment type="caution">
    <text evidence="1">The sequence shown here is derived from an EMBL/GenBank/DDBJ whole genome shotgun (WGS) entry which is preliminary data.</text>
</comment>